<dbReference type="RefSeq" id="WP_099011871.1">
    <property type="nucleotide sequence ID" value="NZ_CP077154.1"/>
</dbReference>
<organism evidence="3 5">
    <name type="scientific">Fusobacterium nucleatum subsp. polymorphum</name>
    <name type="common">Fusobacterium polymorphum</name>
    <dbReference type="NCBI Taxonomy" id="76857"/>
    <lineage>
        <taxon>Bacteria</taxon>
        <taxon>Fusobacteriati</taxon>
        <taxon>Fusobacteriota</taxon>
        <taxon>Fusobacteriia</taxon>
        <taxon>Fusobacteriales</taxon>
        <taxon>Fusobacteriaceae</taxon>
        <taxon>Fusobacterium</taxon>
    </lineage>
</organism>
<comment type="caution">
    <text evidence="3">The sequence shown here is derived from an EMBL/GenBank/DDBJ whole genome shotgun (WGS) entry which is preliminary data.</text>
</comment>
<feature type="coiled-coil region" evidence="1">
    <location>
        <begin position="29"/>
        <end position="56"/>
    </location>
</feature>
<dbReference type="PROSITE" id="PS51257">
    <property type="entry name" value="PROKAR_LIPOPROTEIN"/>
    <property type="match status" value="1"/>
</dbReference>
<proteinExistence type="predicted"/>
<sequence length="143" mass="16342">MKIKGLLLVSLALSLVACSNATNTDTVASAEERDAMKILEERREFYEKRDKEREKKMQGYQVGMSIEELREEREKLKTMTPDERLVYKVDKAKANIDGMLEIAKKARQEELDVEETKAKVEEAIKSVTGEVEATEEAVQEETK</sequence>
<dbReference type="EMBL" id="NIRM01000004">
    <property type="protein sequence ID" value="PHI04389.1"/>
    <property type="molecule type" value="Genomic_DNA"/>
</dbReference>
<name>A0A2C6BGG7_FUSNP</name>
<dbReference type="Proteomes" id="UP000221504">
    <property type="component" value="Unassembled WGS sequence"/>
</dbReference>
<keyword evidence="2" id="KW-0732">Signal</keyword>
<keyword evidence="1" id="KW-0175">Coiled coil</keyword>
<reference evidence="3 5" key="1">
    <citation type="submission" date="2017-06" db="EMBL/GenBank/DDBJ databases">
        <title>Draft genome sequence of Fusobacterium nucleatum subsp. polymorphum KCOM 1267 (=ChDC F290).</title>
        <authorList>
            <person name="Kook J.-K."/>
            <person name="Park S.-N."/>
            <person name="Lim Y.K."/>
            <person name="Roh H."/>
        </authorList>
    </citation>
    <scope>NUCLEOTIDE SEQUENCE [LARGE SCALE GENOMIC DNA]</scope>
    <source>
        <strain evidence="3">KCOM 1267</strain>
        <strain evidence="5">KCOM 1267(ChDC F290)</strain>
    </source>
</reference>
<evidence type="ECO:0000313" key="3">
    <source>
        <dbReference type="EMBL" id="PHI03647.1"/>
    </source>
</evidence>
<evidence type="ECO:0000256" key="1">
    <source>
        <dbReference type="SAM" id="Coils"/>
    </source>
</evidence>
<evidence type="ECO:0000313" key="5">
    <source>
        <dbReference type="Proteomes" id="UP000221504"/>
    </source>
</evidence>
<dbReference type="EMBL" id="NIRM01000006">
    <property type="protein sequence ID" value="PHI03647.1"/>
    <property type="molecule type" value="Genomic_DNA"/>
</dbReference>
<accession>A0A2C6BGG7</accession>
<evidence type="ECO:0000313" key="4">
    <source>
        <dbReference type="EMBL" id="PHI04389.1"/>
    </source>
</evidence>
<feature type="coiled-coil region" evidence="1">
    <location>
        <begin position="89"/>
        <end position="137"/>
    </location>
</feature>
<dbReference type="AlphaFoldDB" id="A0A2C6BGG7"/>
<evidence type="ECO:0000256" key="2">
    <source>
        <dbReference type="SAM" id="SignalP"/>
    </source>
</evidence>
<feature type="chain" id="PRO_5011931929" evidence="2">
    <location>
        <begin position="22"/>
        <end position="143"/>
    </location>
</feature>
<protein>
    <submittedName>
        <fullName evidence="3">Uncharacterized protein</fullName>
    </submittedName>
</protein>
<feature type="signal peptide" evidence="2">
    <location>
        <begin position="1"/>
        <end position="21"/>
    </location>
</feature>
<gene>
    <name evidence="4" type="ORF">CBG52_11590</name>
    <name evidence="3" type="ORF">CBG52_12275</name>
</gene>